<keyword evidence="2" id="KW-0808">Transferase</keyword>
<evidence type="ECO:0000313" key="3">
    <source>
        <dbReference type="Proteomes" id="UP000003374"/>
    </source>
</evidence>
<dbReference type="GO" id="GO:0016757">
    <property type="term" value="F:glycosyltransferase activity"/>
    <property type="evidence" value="ECO:0007669"/>
    <property type="project" value="UniProtKB-KW"/>
</dbReference>
<evidence type="ECO:0000313" key="2">
    <source>
        <dbReference type="EMBL" id="EAR20682.1"/>
    </source>
</evidence>
<dbReference type="eggNOG" id="COG1926">
    <property type="taxonomic scope" value="Bacteria"/>
</dbReference>
<dbReference type="Pfam" id="PF00156">
    <property type="entry name" value="Pribosyltran"/>
    <property type="match status" value="1"/>
</dbReference>
<organism evidence="2 3">
    <name type="scientific">Nitrococcus mobilis Nb-231</name>
    <dbReference type="NCBI Taxonomy" id="314278"/>
    <lineage>
        <taxon>Bacteria</taxon>
        <taxon>Pseudomonadati</taxon>
        <taxon>Pseudomonadota</taxon>
        <taxon>Gammaproteobacteria</taxon>
        <taxon>Chromatiales</taxon>
        <taxon>Ectothiorhodospiraceae</taxon>
        <taxon>Nitrococcus</taxon>
    </lineage>
</organism>
<dbReference type="InterPro" id="IPR000836">
    <property type="entry name" value="PRTase_dom"/>
</dbReference>
<keyword evidence="2" id="KW-0328">Glycosyltransferase</keyword>
<feature type="domain" description="Phosphoribosyltransferase" evidence="1">
    <location>
        <begin position="7"/>
        <end position="174"/>
    </location>
</feature>
<dbReference type="Proteomes" id="UP000003374">
    <property type="component" value="Unassembled WGS sequence"/>
</dbReference>
<dbReference type="Gene3D" id="3.40.50.2020">
    <property type="match status" value="1"/>
</dbReference>
<sequence length="214" mass="23301">MFKDRADAAEQLAQRLRYFKGESPLVLAIPRGGVPMAKRIADALGGELDVVLVHKLGAPGNPEYAVGAVSEDGTVQLSEHGRRLCSDKYIEREVDIQLRTLRARRQSYTPVRPPIEPTGRVVIVVDDGSATGATMIAALQTLRQHAPRQLIAALGVAPPDALRRIEAAADTVICLAAPALFYAVGQHFSDFRQISDEEVIELLRQAREDGTIDE</sequence>
<reference evidence="2 3" key="1">
    <citation type="submission" date="2006-02" db="EMBL/GenBank/DDBJ databases">
        <authorList>
            <person name="Waterbury J."/>
            <person name="Ferriera S."/>
            <person name="Johnson J."/>
            <person name="Kravitz S."/>
            <person name="Halpern A."/>
            <person name="Remington K."/>
            <person name="Beeson K."/>
            <person name="Tran B."/>
            <person name="Rogers Y.-H."/>
            <person name="Friedman R."/>
            <person name="Venter J.C."/>
        </authorList>
    </citation>
    <scope>NUCLEOTIDE SEQUENCE [LARGE SCALE GENOMIC DNA]</scope>
    <source>
        <strain evidence="2 3">Nb-231</strain>
    </source>
</reference>
<name>A4BUG8_9GAMM</name>
<dbReference type="STRING" id="314278.NB231_02158"/>
<accession>A4BUG8</accession>
<evidence type="ECO:0000259" key="1">
    <source>
        <dbReference type="Pfam" id="PF00156"/>
    </source>
</evidence>
<dbReference type="OrthoDB" id="9810066at2"/>
<proteinExistence type="predicted"/>
<dbReference type="AlphaFoldDB" id="A4BUG8"/>
<keyword evidence="3" id="KW-1185">Reference proteome</keyword>
<dbReference type="Gene3D" id="3.30.1310.20">
    <property type="entry name" value="PRTase-like"/>
    <property type="match status" value="1"/>
</dbReference>
<comment type="caution">
    <text evidence="2">The sequence shown here is derived from an EMBL/GenBank/DDBJ whole genome shotgun (WGS) entry which is preliminary data.</text>
</comment>
<dbReference type="InterPro" id="IPR029057">
    <property type="entry name" value="PRTase-like"/>
</dbReference>
<dbReference type="HOGENOM" id="CLU_083583_0_0_6"/>
<dbReference type="CDD" id="cd06223">
    <property type="entry name" value="PRTases_typeI"/>
    <property type="match status" value="1"/>
</dbReference>
<dbReference type="EMBL" id="AAOF01000018">
    <property type="protein sequence ID" value="EAR20682.1"/>
    <property type="molecule type" value="Genomic_DNA"/>
</dbReference>
<gene>
    <name evidence="2" type="ORF">NB231_02158</name>
</gene>
<protein>
    <submittedName>
        <fullName evidence="2">Phosphoribosyltransferase</fullName>
    </submittedName>
</protein>
<dbReference type="SUPFAM" id="SSF53271">
    <property type="entry name" value="PRTase-like"/>
    <property type="match status" value="1"/>
</dbReference>